<name>A0A2A6CNE4_PRIPA</name>
<dbReference type="GO" id="GO:0005634">
    <property type="term" value="C:nucleus"/>
    <property type="evidence" value="ECO:0007669"/>
    <property type="project" value="UniProtKB-SubCell"/>
</dbReference>
<dbReference type="EnsemblMetazoa" id="PPA34207.1">
    <property type="protein sequence ID" value="PPA34207.1"/>
    <property type="gene ID" value="WBGene00272576"/>
</dbReference>
<dbReference type="OrthoDB" id="5834473at2759"/>
<protein>
    <submittedName>
        <fullName evidence="8">DDE Tnp4 domain-containing protein</fullName>
    </submittedName>
</protein>
<evidence type="ECO:0000256" key="2">
    <source>
        <dbReference type="ARBA" id="ARBA00004123"/>
    </source>
</evidence>
<dbReference type="PANTHER" id="PTHR22930:SF289">
    <property type="entry name" value="DDE TNP4 DOMAIN-CONTAINING PROTEIN-RELATED"/>
    <property type="match status" value="1"/>
</dbReference>
<dbReference type="GO" id="GO:0016787">
    <property type="term" value="F:hydrolase activity"/>
    <property type="evidence" value="ECO:0007669"/>
    <property type="project" value="UniProtKB-KW"/>
</dbReference>
<reference evidence="9" key="1">
    <citation type="journal article" date="2008" name="Nat. Genet.">
        <title>The Pristionchus pacificus genome provides a unique perspective on nematode lifestyle and parasitism.</title>
        <authorList>
            <person name="Dieterich C."/>
            <person name="Clifton S.W."/>
            <person name="Schuster L.N."/>
            <person name="Chinwalla A."/>
            <person name="Delehaunty K."/>
            <person name="Dinkelacker I."/>
            <person name="Fulton L."/>
            <person name="Fulton R."/>
            <person name="Godfrey J."/>
            <person name="Minx P."/>
            <person name="Mitreva M."/>
            <person name="Roeseler W."/>
            <person name="Tian H."/>
            <person name="Witte H."/>
            <person name="Yang S.P."/>
            <person name="Wilson R.K."/>
            <person name="Sommer R.J."/>
        </authorList>
    </citation>
    <scope>NUCLEOTIDE SEQUENCE [LARGE SCALE GENOMIC DNA]</scope>
    <source>
        <strain evidence="9">PS312</strain>
    </source>
</reference>
<keyword evidence="7" id="KW-0539">Nucleus</keyword>
<dbReference type="AlphaFoldDB" id="A0A2A6CNE4"/>
<gene>
    <name evidence="8" type="primary">WBGene00272576</name>
</gene>
<comment type="cofactor">
    <cofactor evidence="1">
        <name>a divalent metal cation</name>
        <dbReference type="ChEBI" id="CHEBI:60240"/>
    </cofactor>
</comment>
<reference evidence="8" key="2">
    <citation type="submission" date="2022-06" db="UniProtKB">
        <authorList>
            <consortium name="EnsemblMetazoa"/>
        </authorList>
    </citation>
    <scope>IDENTIFICATION</scope>
    <source>
        <strain evidence="8">PS312</strain>
    </source>
</reference>
<evidence type="ECO:0000256" key="6">
    <source>
        <dbReference type="ARBA" id="ARBA00022801"/>
    </source>
</evidence>
<evidence type="ECO:0000256" key="3">
    <source>
        <dbReference type="ARBA" id="ARBA00006958"/>
    </source>
</evidence>
<proteinExistence type="inferred from homology"/>
<accession>A0A2A6CNE4</accession>
<dbReference type="InterPro" id="IPR045249">
    <property type="entry name" value="HARBI1-like"/>
</dbReference>
<evidence type="ECO:0000256" key="5">
    <source>
        <dbReference type="ARBA" id="ARBA00022723"/>
    </source>
</evidence>
<accession>A0A8R1UM70</accession>
<comment type="subcellular location">
    <subcellularLocation>
        <location evidence="2">Nucleus</location>
    </subcellularLocation>
</comment>
<dbReference type="GO" id="GO:0004518">
    <property type="term" value="F:nuclease activity"/>
    <property type="evidence" value="ECO:0007669"/>
    <property type="project" value="UniProtKB-KW"/>
</dbReference>
<keyword evidence="5" id="KW-0479">Metal-binding</keyword>
<evidence type="ECO:0000313" key="9">
    <source>
        <dbReference type="Proteomes" id="UP000005239"/>
    </source>
</evidence>
<dbReference type="Pfam" id="PF13359">
    <property type="entry name" value="DDE_Tnp_4"/>
    <property type="match status" value="1"/>
</dbReference>
<evidence type="ECO:0000256" key="7">
    <source>
        <dbReference type="ARBA" id="ARBA00023242"/>
    </source>
</evidence>
<dbReference type="GO" id="GO:0046872">
    <property type="term" value="F:metal ion binding"/>
    <property type="evidence" value="ECO:0007669"/>
    <property type="project" value="UniProtKB-KW"/>
</dbReference>
<evidence type="ECO:0000313" key="8">
    <source>
        <dbReference type="EnsemblMetazoa" id="PPA34207.1"/>
    </source>
</evidence>
<evidence type="ECO:0000256" key="4">
    <source>
        <dbReference type="ARBA" id="ARBA00022722"/>
    </source>
</evidence>
<evidence type="ECO:0000256" key="1">
    <source>
        <dbReference type="ARBA" id="ARBA00001968"/>
    </source>
</evidence>
<keyword evidence="4" id="KW-0540">Nuclease</keyword>
<keyword evidence="6" id="KW-0378">Hydrolase</keyword>
<sequence length="259" mass="28869">MGSNSFQAVICDRFGCSQQSVSNLFDRVLHAFTDPAVVDHFIDFPIEDAAWRRRTARDFSRLAGLRNVVGAVDGSFIPIQTPPHSQNLFRCRKQFPALNATFIVDSWGRILYCNPRMPGSTHDSLVLEASPARLRINALACPEGYALIGDKAYRNDGRLMTPLANPVTPQERKYNKLHAKTRVIVEQVFGVITRRFPILSGKIRFDSAKCARVILAAAVLWNFGLDKGHGAQRGRGPVNYQYPMPSSSRNVRNVVIASL</sequence>
<dbReference type="Proteomes" id="UP000005239">
    <property type="component" value="Unassembled WGS sequence"/>
</dbReference>
<comment type="similarity">
    <text evidence="3">Belongs to the HARBI1 family.</text>
</comment>
<dbReference type="InterPro" id="IPR027806">
    <property type="entry name" value="HARBI1_dom"/>
</dbReference>
<keyword evidence="9" id="KW-1185">Reference proteome</keyword>
<dbReference type="PANTHER" id="PTHR22930">
    <property type="match status" value="1"/>
</dbReference>
<organism evidence="8 9">
    <name type="scientific">Pristionchus pacificus</name>
    <name type="common">Parasitic nematode worm</name>
    <dbReference type="NCBI Taxonomy" id="54126"/>
    <lineage>
        <taxon>Eukaryota</taxon>
        <taxon>Metazoa</taxon>
        <taxon>Ecdysozoa</taxon>
        <taxon>Nematoda</taxon>
        <taxon>Chromadorea</taxon>
        <taxon>Rhabditida</taxon>
        <taxon>Rhabditina</taxon>
        <taxon>Diplogasteromorpha</taxon>
        <taxon>Diplogasteroidea</taxon>
        <taxon>Neodiplogasteridae</taxon>
        <taxon>Pristionchus</taxon>
    </lineage>
</organism>